<evidence type="ECO:0000313" key="5">
    <source>
        <dbReference type="Proteomes" id="UP000046947"/>
    </source>
</evidence>
<gene>
    <name evidence="3" type="ORF">ERS007657_02336</name>
    <name evidence="2" type="ORF">ERS007688_02838</name>
</gene>
<dbReference type="EMBL" id="CGCX01000883">
    <property type="protein sequence ID" value="CFR85036.1"/>
    <property type="molecule type" value="Genomic_DNA"/>
</dbReference>
<dbReference type="Proteomes" id="UP000046947">
    <property type="component" value="Unassembled WGS sequence"/>
</dbReference>
<proteinExistence type="predicted"/>
<feature type="region of interest" description="Disordered" evidence="1">
    <location>
        <begin position="1"/>
        <end position="33"/>
    </location>
</feature>
<dbReference type="Proteomes" id="UP000046680">
    <property type="component" value="Unassembled WGS sequence"/>
</dbReference>
<dbReference type="AlphaFoldDB" id="A0A654TPP9"/>
<reference evidence="4 5" key="1">
    <citation type="submission" date="2015-03" db="EMBL/GenBank/DDBJ databases">
        <authorList>
            <consortium name="Pathogen Informatics"/>
        </authorList>
    </citation>
    <scope>NUCLEOTIDE SEQUENCE [LARGE SCALE GENOMIC DNA]</scope>
    <source>
        <strain evidence="3 4">C09601061</strain>
        <strain evidence="2 5">H09601792</strain>
    </source>
</reference>
<evidence type="ECO:0000256" key="1">
    <source>
        <dbReference type="SAM" id="MobiDB-lite"/>
    </source>
</evidence>
<accession>A0A654TPP9</accession>
<protein>
    <submittedName>
        <fullName evidence="2">Uncharacterized protein</fullName>
    </submittedName>
</protein>
<name>A0A654TPP9_MYCTX</name>
<evidence type="ECO:0000313" key="4">
    <source>
        <dbReference type="Proteomes" id="UP000046680"/>
    </source>
</evidence>
<organism evidence="2 5">
    <name type="scientific">Mycobacterium tuberculosis</name>
    <dbReference type="NCBI Taxonomy" id="1773"/>
    <lineage>
        <taxon>Bacteria</taxon>
        <taxon>Bacillati</taxon>
        <taxon>Actinomycetota</taxon>
        <taxon>Actinomycetes</taxon>
        <taxon>Mycobacteriales</taxon>
        <taxon>Mycobacteriaceae</taxon>
        <taxon>Mycobacterium</taxon>
        <taxon>Mycobacterium tuberculosis complex</taxon>
    </lineage>
</organism>
<dbReference type="EMBL" id="CFOH01000526">
    <property type="protein sequence ID" value="CFE59980.1"/>
    <property type="molecule type" value="Genomic_DNA"/>
</dbReference>
<evidence type="ECO:0000313" key="3">
    <source>
        <dbReference type="EMBL" id="CFR85036.1"/>
    </source>
</evidence>
<evidence type="ECO:0000313" key="2">
    <source>
        <dbReference type="EMBL" id="CFE59980.1"/>
    </source>
</evidence>
<sequence>MLEQADVSGHQCRCGEPNRLPQGEVPWHHRQDHPERLVSAVGRRRPDLGRIGGFVGQQRLGVFGVVAKTLGALQCLGFGRGQRLAHLERHHRGGLVGLGFQQVGGGIGPPGALGEAGLAVVGEPPVGPGYCRVDFVIGRRSECLDCFAGSRVDGGDGHADILCWVGLHKSSGVQPATNVASAPEQEVSGPPIGWGGLYHGQDQRGGTCHRSHVRRELIGPFNRPVARRLCVATSAGRSARSACGATRLGPVAARPRW</sequence>